<dbReference type="Proteomes" id="UP001595926">
    <property type="component" value="Unassembled WGS sequence"/>
</dbReference>
<dbReference type="EMBL" id="JBHSJH010000001">
    <property type="protein sequence ID" value="MFC4891942.1"/>
    <property type="molecule type" value="Genomic_DNA"/>
</dbReference>
<evidence type="ECO:0000256" key="1">
    <source>
        <dbReference type="SAM" id="SignalP"/>
    </source>
</evidence>
<proteinExistence type="predicted"/>
<evidence type="ECO:0000313" key="2">
    <source>
        <dbReference type="EMBL" id="MFC4891942.1"/>
    </source>
</evidence>
<evidence type="ECO:0000313" key="3">
    <source>
        <dbReference type="Proteomes" id="UP001595926"/>
    </source>
</evidence>
<keyword evidence="3" id="KW-1185">Reference proteome</keyword>
<organism evidence="2 3">
    <name type="scientific">Pseudofrancisella aestuarii</name>
    <dbReference type="NCBI Taxonomy" id="2670347"/>
    <lineage>
        <taxon>Bacteria</taxon>
        <taxon>Pseudomonadati</taxon>
        <taxon>Pseudomonadota</taxon>
        <taxon>Gammaproteobacteria</taxon>
        <taxon>Thiotrichales</taxon>
        <taxon>Francisellaceae</taxon>
        <taxon>Pseudofrancisella</taxon>
    </lineage>
</organism>
<comment type="caution">
    <text evidence="2">The sequence shown here is derived from an EMBL/GenBank/DDBJ whole genome shotgun (WGS) entry which is preliminary data.</text>
</comment>
<sequence length="88" mass="9915">MKKISLILLAILPFSLAVSDPRSGSYPKEYVYNPQKYNDCLANDTTNGAFIRCLPSDQPKNCSDNVWKELQTMKMPLCLINNGEGMKK</sequence>
<feature type="signal peptide" evidence="1">
    <location>
        <begin position="1"/>
        <end position="19"/>
    </location>
</feature>
<name>A0ABV9TA78_9GAMM</name>
<gene>
    <name evidence="2" type="ORF">ACFPDQ_02635</name>
</gene>
<dbReference type="RefSeq" id="WP_154401838.1">
    <property type="nucleotide sequence ID" value="NZ_JBHSJH010000001.1"/>
</dbReference>
<evidence type="ECO:0008006" key="4">
    <source>
        <dbReference type="Google" id="ProtNLM"/>
    </source>
</evidence>
<feature type="chain" id="PRO_5046163729" description="DUF3551 domain-containing protein" evidence="1">
    <location>
        <begin position="20"/>
        <end position="88"/>
    </location>
</feature>
<keyword evidence="1" id="KW-0732">Signal</keyword>
<accession>A0ABV9TA78</accession>
<reference evidence="3" key="1">
    <citation type="journal article" date="2019" name="Int. J. Syst. Evol. Microbiol.">
        <title>The Global Catalogue of Microorganisms (GCM) 10K type strain sequencing project: providing services to taxonomists for standard genome sequencing and annotation.</title>
        <authorList>
            <consortium name="The Broad Institute Genomics Platform"/>
            <consortium name="The Broad Institute Genome Sequencing Center for Infectious Disease"/>
            <person name="Wu L."/>
            <person name="Ma J."/>
        </authorList>
    </citation>
    <scope>NUCLEOTIDE SEQUENCE [LARGE SCALE GENOMIC DNA]</scope>
    <source>
        <strain evidence="3">CGMCC 1.13718</strain>
    </source>
</reference>
<protein>
    <recommendedName>
        <fullName evidence="4">DUF3551 domain-containing protein</fullName>
    </recommendedName>
</protein>